<reference evidence="1" key="2">
    <citation type="journal article" date="2015" name="Data Brief">
        <title>Shoot transcriptome of the giant reed, Arundo donax.</title>
        <authorList>
            <person name="Barrero R.A."/>
            <person name="Guerrero F.D."/>
            <person name="Moolhuijzen P."/>
            <person name="Goolsby J.A."/>
            <person name="Tidwell J."/>
            <person name="Bellgard S.E."/>
            <person name="Bellgard M.I."/>
        </authorList>
    </citation>
    <scope>NUCLEOTIDE SEQUENCE</scope>
    <source>
        <tissue evidence="1">Shoot tissue taken approximately 20 cm above the soil surface</tissue>
    </source>
</reference>
<organism evidence="1">
    <name type="scientific">Arundo donax</name>
    <name type="common">Giant reed</name>
    <name type="synonym">Donax arundinaceus</name>
    <dbReference type="NCBI Taxonomy" id="35708"/>
    <lineage>
        <taxon>Eukaryota</taxon>
        <taxon>Viridiplantae</taxon>
        <taxon>Streptophyta</taxon>
        <taxon>Embryophyta</taxon>
        <taxon>Tracheophyta</taxon>
        <taxon>Spermatophyta</taxon>
        <taxon>Magnoliopsida</taxon>
        <taxon>Liliopsida</taxon>
        <taxon>Poales</taxon>
        <taxon>Poaceae</taxon>
        <taxon>PACMAD clade</taxon>
        <taxon>Arundinoideae</taxon>
        <taxon>Arundineae</taxon>
        <taxon>Arundo</taxon>
    </lineage>
</organism>
<accession>A0A0A8Z3V3</accession>
<evidence type="ECO:0000313" key="1">
    <source>
        <dbReference type="EMBL" id="JAD31435.1"/>
    </source>
</evidence>
<dbReference type="EMBL" id="GBRH01266460">
    <property type="protein sequence ID" value="JAD31435.1"/>
    <property type="molecule type" value="Transcribed_RNA"/>
</dbReference>
<proteinExistence type="predicted"/>
<reference evidence="1" key="1">
    <citation type="submission" date="2014-09" db="EMBL/GenBank/DDBJ databases">
        <authorList>
            <person name="Magalhaes I.L.F."/>
            <person name="Oliveira U."/>
            <person name="Santos F.R."/>
            <person name="Vidigal T.H.D.A."/>
            <person name="Brescovit A.D."/>
            <person name="Santos A.J."/>
        </authorList>
    </citation>
    <scope>NUCLEOTIDE SEQUENCE</scope>
    <source>
        <tissue evidence="1">Shoot tissue taken approximately 20 cm above the soil surface</tissue>
    </source>
</reference>
<sequence>MGICIRQARSCSTLFASLNYYSLLSQSMLQSPFYYPHIPFMPCCVDFLCAAVIPM</sequence>
<protein>
    <submittedName>
        <fullName evidence="1">Uncharacterized protein</fullName>
    </submittedName>
</protein>
<name>A0A0A8Z3V3_ARUDO</name>
<dbReference type="AlphaFoldDB" id="A0A0A8Z3V3"/>